<evidence type="ECO:0000256" key="1">
    <source>
        <dbReference type="ARBA" id="ARBA00005709"/>
    </source>
</evidence>
<evidence type="ECO:0000313" key="8">
    <source>
        <dbReference type="Proteomes" id="UP001596473"/>
    </source>
</evidence>
<evidence type="ECO:0000313" key="7">
    <source>
        <dbReference type="EMBL" id="MFC7419628.1"/>
    </source>
</evidence>
<proteinExistence type="inferred from homology"/>
<comment type="similarity">
    <text evidence="1 4">Belongs to the bacterial flagellin family.</text>
</comment>
<keyword evidence="8" id="KW-1185">Reference proteome</keyword>
<dbReference type="Gene3D" id="2.30.220.10">
    <property type="entry name" value="f41 fragment of flagellin, C-terminal domain"/>
    <property type="match status" value="1"/>
</dbReference>
<dbReference type="PRINTS" id="PR00207">
    <property type="entry name" value="FLAGELLIN"/>
</dbReference>
<keyword evidence="7" id="KW-0969">Cilium</keyword>
<name>A0ABW2QV81_9NEIS</name>
<dbReference type="Gene3D" id="6.10.10.10">
    <property type="entry name" value="Flagellar export chaperone, C-terminal domain"/>
    <property type="match status" value="1"/>
</dbReference>
<evidence type="ECO:0000259" key="6">
    <source>
        <dbReference type="Pfam" id="PF00700"/>
    </source>
</evidence>
<dbReference type="SUPFAM" id="SSF64518">
    <property type="entry name" value="Phase 1 flagellin"/>
    <property type="match status" value="1"/>
</dbReference>
<dbReference type="InterPro" id="IPR046358">
    <property type="entry name" value="Flagellin_C"/>
</dbReference>
<dbReference type="InterPro" id="IPR001029">
    <property type="entry name" value="Flagellin_N"/>
</dbReference>
<dbReference type="Proteomes" id="UP001596473">
    <property type="component" value="Unassembled WGS sequence"/>
</dbReference>
<reference evidence="8" key="1">
    <citation type="journal article" date="2019" name="Int. J. Syst. Evol. Microbiol.">
        <title>The Global Catalogue of Microorganisms (GCM) 10K type strain sequencing project: providing services to taxonomists for standard genome sequencing and annotation.</title>
        <authorList>
            <consortium name="The Broad Institute Genomics Platform"/>
            <consortium name="The Broad Institute Genome Sequencing Center for Infectious Disease"/>
            <person name="Wu L."/>
            <person name="Ma J."/>
        </authorList>
    </citation>
    <scope>NUCLEOTIDE SEQUENCE [LARGE SCALE GENOMIC DNA]</scope>
    <source>
        <strain evidence="8">CCUG 62945</strain>
    </source>
</reference>
<dbReference type="Pfam" id="PF00700">
    <property type="entry name" value="Flagellin_C"/>
    <property type="match status" value="1"/>
</dbReference>
<dbReference type="PANTHER" id="PTHR42792">
    <property type="entry name" value="FLAGELLIN"/>
    <property type="match status" value="1"/>
</dbReference>
<dbReference type="RefSeq" id="WP_380187223.1">
    <property type="nucleotide sequence ID" value="NZ_JBHTBQ010000011.1"/>
</dbReference>
<comment type="function">
    <text evidence="4">Flagellin is the subunit protein which polymerizes to form the filaments of bacterial flagella.</text>
</comment>
<dbReference type="Gene3D" id="6.10.280.190">
    <property type="match status" value="1"/>
</dbReference>
<dbReference type="InterPro" id="IPR001492">
    <property type="entry name" value="Flagellin"/>
</dbReference>
<gene>
    <name evidence="7" type="ORF">ACFQNF_07010</name>
</gene>
<keyword evidence="2 4" id="KW-0964">Secreted</keyword>
<comment type="subcellular location">
    <subcellularLocation>
        <location evidence="4">Secreted</location>
    </subcellularLocation>
    <subcellularLocation>
        <location evidence="4">Bacterial flagellum</location>
    </subcellularLocation>
</comment>
<evidence type="ECO:0000256" key="2">
    <source>
        <dbReference type="ARBA" id="ARBA00022525"/>
    </source>
</evidence>
<dbReference type="Gene3D" id="2.170.280.10">
    <property type="entry name" value="f41 fragment of flagellin, middle domain"/>
    <property type="match status" value="1"/>
</dbReference>
<protein>
    <recommendedName>
        <fullName evidence="4">Flagellin</fullName>
    </recommendedName>
</protein>
<dbReference type="Pfam" id="PF00669">
    <property type="entry name" value="Flagellin_N"/>
    <property type="match status" value="1"/>
</dbReference>
<keyword evidence="7" id="KW-0966">Cell projection</keyword>
<dbReference type="PANTHER" id="PTHR42792:SF2">
    <property type="entry name" value="FLAGELLIN"/>
    <property type="match status" value="1"/>
</dbReference>
<evidence type="ECO:0000259" key="5">
    <source>
        <dbReference type="Pfam" id="PF00669"/>
    </source>
</evidence>
<evidence type="ECO:0000256" key="4">
    <source>
        <dbReference type="RuleBase" id="RU362073"/>
    </source>
</evidence>
<feature type="domain" description="Flagellin C-terminal" evidence="6">
    <location>
        <begin position="462"/>
        <end position="546"/>
    </location>
</feature>
<keyword evidence="7" id="KW-0282">Flagellum</keyword>
<dbReference type="Pfam" id="PF07196">
    <property type="entry name" value="Flagellin_IN"/>
    <property type="match status" value="1"/>
</dbReference>
<organism evidence="7 8">
    <name type="scientific">Iodobacter arcticus</name>
    <dbReference type="NCBI Taxonomy" id="590593"/>
    <lineage>
        <taxon>Bacteria</taxon>
        <taxon>Pseudomonadati</taxon>
        <taxon>Pseudomonadota</taxon>
        <taxon>Betaproteobacteria</taxon>
        <taxon>Neisseriales</taxon>
        <taxon>Chitinibacteraceae</taxon>
        <taxon>Iodobacter</taxon>
    </lineage>
</organism>
<feature type="domain" description="Flagellin N-terminal" evidence="5">
    <location>
        <begin position="5"/>
        <end position="143"/>
    </location>
</feature>
<dbReference type="EMBL" id="JBHTBQ010000011">
    <property type="protein sequence ID" value="MFC7419628.1"/>
    <property type="molecule type" value="Genomic_DNA"/>
</dbReference>
<dbReference type="InterPro" id="IPR010810">
    <property type="entry name" value="Flagellin_hook_IN_motif"/>
</dbReference>
<accession>A0ABW2QV81</accession>
<dbReference type="Gene3D" id="1.20.1330.10">
    <property type="entry name" value="f41 fragment of flagellin, N-terminal domain"/>
    <property type="match status" value="1"/>
</dbReference>
<comment type="caution">
    <text evidence="7">The sequence shown here is derived from an EMBL/GenBank/DDBJ whole genome shotgun (WGS) entry which is preliminary data.</text>
</comment>
<evidence type="ECO:0000256" key="3">
    <source>
        <dbReference type="ARBA" id="ARBA00023143"/>
    </source>
</evidence>
<dbReference type="InterPro" id="IPR042187">
    <property type="entry name" value="Flagellin_C_sub2"/>
</dbReference>
<sequence length="548" mass="55613">MSQVINTNVPSLNAQRNLGTSSMSLTNSLQRLSSGLRINSAKDDAAGLAISERFTSQIRGMDQAKRNANDGVSLAQTGEGALGQMGDILQRVRELAVQSANATNTTNDRLAINSEVTQLVSELDRFATSTEFNGQKLFDGSFTAATYQVGANTNQTISANTANLRTNQYGTYQMGVGNGTGNLAITNSTSGATANGVTAGASGVVNANGAAVSASGDFSINGTTISVSGTDMAKDIANKINAAGTGVTATARTEVNLGLASGSYSITAASKSSTFESVSFNVTDLNNNSTIDADEYSQAIQAFNSKSSKTGITAELATFQTVDRQTKYALKLVAADGSNIAIGDPSNASGFGGAVTKWDMDVGASSGSIQFMSSGSAAGISSSAAGSGMAIFGGQVVLNSSSSYSVTTSGASFASGVLAIGGTGSVASSGSVLSSGTAYASTLKTVEKLDISTVEGANQALRVVDDALSTVNDQRAKFGALQSRFTATINNLATTSENMSAARSRIRDADFASETAALTRAQVLQQAGTAMLGQANALPNQVLSLLRG</sequence>
<keyword evidence="3 4" id="KW-0975">Bacterial flagellum</keyword>